<proteinExistence type="predicted"/>
<name>A0A382NTI6_9ZZZZ</name>
<evidence type="ECO:0000259" key="1">
    <source>
        <dbReference type="SMART" id="SM01007"/>
    </source>
</evidence>
<gene>
    <name evidence="2" type="ORF">METZ01_LOCUS317347</name>
</gene>
<dbReference type="EMBL" id="UINC01102681">
    <property type="protein sequence ID" value="SVC64493.1"/>
    <property type="molecule type" value="Genomic_DNA"/>
</dbReference>
<organism evidence="2">
    <name type="scientific">marine metagenome</name>
    <dbReference type="NCBI Taxonomy" id="408172"/>
    <lineage>
        <taxon>unclassified sequences</taxon>
        <taxon>metagenomes</taxon>
        <taxon>ecological metagenomes</taxon>
    </lineage>
</organism>
<dbReference type="SMART" id="SM01007">
    <property type="entry name" value="Aldolase_II"/>
    <property type="match status" value="1"/>
</dbReference>
<dbReference type="Gene3D" id="3.40.225.10">
    <property type="entry name" value="Class II aldolase/adducin N-terminal domain"/>
    <property type="match status" value="1"/>
</dbReference>
<accession>A0A382NTI6</accession>
<feature type="non-terminal residue" evidence="2">
    <location>
        <position position="233"/>
    </location>
</feature>
<feature type="non-terminal residue" evidence="2">
    <location>
        <position position="1"/>
    </location>
</feature>
<dbReference type="SUPFAM" id="SSF53639">
    <property type="entry name" value="AraD/HMP-PK domain-like"/>
    <property type="match status" value="1"/>
</dbReference>
<reference evidence="2" key="1">
    <citation type="submission" date="2018-05" db="EMBL/GenBank/DDBJ databases">
        <authorList>
            <person name="Lanie J.A."/>
            <person name="Ng W.-L."/>
            <person name="Kazmierczak K.M."/>
            <person name="Andrzejewski T.M."/>
            <person name="Davidsen T.M."/>
            <person name="Wayne K.J."/>
            <person name="Tettelin H."/>
            <person name="Glass J.I."/>
            <person name="Rusch D."/>
            <person name="Podicherti R."/>
            <person name="Tsui H.-C.T."/>
            <person name="Winkler M.E."/>
        </authorList>
    </citation>
    <scope>NUCLEOTIDE SEQUENCE</scope>
</reference>
<feature type="domain" description="Class II aldolase/adducin N-terminal" evidence="1">
    <location>
        <begin position="22"/>
        <end position="223"/>
    </location>
</feature>
<dbReference type="AlphaFoldDB" id="A0A382NTI6"/>
<protein>
    <recommendedName>
        <fullName evidence="1">Class II aldolase/adducin N-terminal domain-containing protein</fullName>
    </recommendedName>
</protein>
<evidence type="ECO:0000313" key="2">
    <source>
        <dbReference type="EMBL" id="SVC64493.1"/>
    </source>
</evidence>
<dbReference type="InterPro" id="IPR001303">
    <property type="entry name" value="Aldolase_II/adducin_N"/>
</dbReference>
<dbReference type="Pfam" id="PF00596">
    <property type="entry name" value="Aldolase_II"/>
    <property type="match status" value="1"/>
</dbReference>
<dbReference type="InterPro" id="IPR036409">
    <property type="entry name" value="Aldolase_II/adducin_N_sf"/>
</dbReference>
<sequence>VKNLWNEEEAARLKAQDGELGLRVYSSRLLGADESLVLAGGGNTSVKLTEKNVLGQEDELLYVKGSGWDLATIEAPGFAGVRMDHCLRLLELPELSDSVMVNELKTHCTLASAPTPSVETLLHACLPFKYVDHTHADAVVTVTNLADGEARCREVFGDRVLIVPYVMPGYDLAKYCADLWSREGRDDLLGLVLLKHGIFSFGDDARQSYDRMIDLVALAEEYLRDQGVWELSE</sequence>